<protein>
    <submittedName>
        <fullName evidence="1">Uncharacterized protein</fullName>
    </submittedName>
</protein>
<comment type="caution">
    <text evidence="1">The sequence shown here is derived from an EMBL/GenBank/DDBJ whole genome shotgun (WGS) entry which is preliminary data.</text>
</comment>
<evidence type="ECO:0000313" key="1">
    <source>
        <dbReference type="EMBL" id="MFC4158272.1"/>
    </source>
</evidence>
<proteinExistence type="predicted"/>
<gene>
    <name evidence="1" type="ORF">ACFOW7_02755</name>
</gene>
<accession>A0ABV8MMN2</accession>
<name>A0ABV8MMN2_9NEIS</name>
<organism evidence="1 2">
    <name type="scientific">Chitinimonas lacunae</name>
    <dbReference type="NCBI Taxonomy" id="1963018"/>
    <lineage>
        <taxon>Bacteria</taxon>
        <taxon>Pseudomonadati</taxon>
        <taxon>Pseudomonadota</taxon>
        <taxon>Betaproteobacteria</taxon>
        <taxon>Neisseriales</taxon>
        <taxon>Chitinibacteraceae</taxon>
        <taxon>Chitinimonas</taxon>
    </lineage>
</organism>
<reference evidence="2" key="1">
    <citation type="journal article" date="2019" name="Int. J. Syst. Evol. Microbiol.">
        <title>The Global Catalogue of Microorganisms (GCM) 10K type strain sequencing project: providing services to taxonomists for standard genome sequencing and annotation.</title>
        <authorList>
            <consortium name="The Broad Institute Genomics Platform"/>
            <consortium name="The Broad Institute Genome Sequencing Center for Infectious Disease"/>
            <person name="Wu L."/>
            <person name="Ma J."/>
        </authorList>
    </citation>
    <scope>NUCLEOTIDE SEQUENCE [LARGE SCALE GENOMIC DNA]</scope>
    <source>
        <strain evidence="2">LMG 29894</strain>
    </source>
</reference>
<sequence>MSRYHARFRAELEWRRQRTFGYWVGQPLKWLRAVALPAWS</sequence>
<evidence type="ECO:0000313" key="2">
    <source>
        <dbReference type="Proteomes" id="UP001595791"/>
    </source>
</evidence>
<dbReference type="RefSeq" id="WP_378160764.1">
    <property type="nucleotide sequence ID" value="NZ_JBHSBU010000001.1"/>
</dbReference>
<keyword evidence="2" id="KW-1185">Reference proteome</keyword>
<dbReference type="Proteomes" id="UP001595791">
    <property type="component" value="Unassembled WGS sequence"/>
</dbReference>
<dbReference type="EMBL" id="JBHSBU010000001">
    <property type="protein sequence ID" value="MFC4158272.1"/>
    <property type="molecule type" value="Genomic_DNA"/>
</dbReference>